<proteinExistence type="predicted"/>
<evidence type="ECO:0000313" key="2">
    <source>
        <dbReference type="Proteomes" id="UP001549167"/>
    </source>
</evidence>
<dbReference type="RefSeq" id="WP_354219534.1">
    <property type="nucleotide sequence ID" value="NZ_JBEPMX010000004.1"/>
</dbReference>
<reference evidence="1 2" key="1">
    <citation type="submission" date="2024-06" db="EMBL/GenBank/DDBJ databases">
        <title>Genomic Encyclopedia of Type Strains, Phase IV (KMG-IV): sequencing the most valuable type-strain genomes for metagenomic binning, comparative biology and taxonomic classification.</title>
        <authorList>
            <person name="Goeker M."/>
        </authorList>
    </citation>
    <scope>NUCLEOTIDE SEQUENCE [LARGE SCALE GENOMIC DNA]</scope>
    <source>
        <strain evidence="1 2">DSM 23520</strain>
    </source>
</reference>
<dbReference type="EMBL" id="JBEPMX010000004">
    <property type="protein sequence ID" value="MET3682934.1"/>
    <property type="molecule type" value="Genomic_DNA"/>
</dbReference>
<protein>
    <submittedName>
        <fullName evidence="1">Uncharacterized protein</fullName>
    </submittedName>
</protein>
<keyword evidence="2" id="KW-1185">Reference proteome</keyword>
<sequence length="90" mass="10932">MNNEFKLCNYCDGIWIQKNDSLCRECFEEIMEEEYLEQLLLEVNELDMAELAMEERHKKTVNIFEHHYLTDNLTDTEIDDLYIENTNLYD</sequence>
<comment type="caution">
    <text evidence="1">The sequence shown here is derived from an EMBL/GenBank/DDBJ whole genome shotgun (WGS) entry which is preliminary data.</text>
</comment>
<dbReference type="Proteomes" id="UP001549167">
    <property type="component" value="Unassembled WGS sequence"/>
</dbReference>
<evidence type="ECO:0000313" key="1">
    <source>
        <dbReference type="EMBL" id="MET3682934.1"/>
    </source>
</evidence>
<gene>
    <name evidence="1" type="ORF">ABID56_001024</name>
</gene>
<accession>A0ABV2KTN3</accession>
<organism evidence="1 2">
    <name type="scientific">Alkalibacillus flavidus</name>
    <dbReference type="NCBI Taxonomy" id="546021"/>
    <lineage>
        <taxon>Bacteria</taxon>
        <taxon>Bacillati</taxon>
        <taxon>Bacillota</taxon>
        <taxon>Bacilli</taxon>
        <taxon>Bacillales</taxon>
        <taxon>Bacillaceae</taxon>
        <taxon>Alkalibacillus</taxon>
    </lineage>
</organism>
<name>A0ABV2KTN3_9BACI</name>